<evidence type="ECO:0000256" key="3">
    <source>
        <dbReference type="PROSITE-ProRule" id="PRU00023"/>
    </source>
</evidence>
<sequence>MTVNWADVRGRGWADPDLIRTRLAEGADPDTGAPQFGTFDGSPLHLAAQWGSPEVVAELIGRVADVDAMNDDRTALWVAVFHGHMDVARLLITAGADPWRPMMSGWAPGRLALAGPVPDLFPSPPDRQGLSTAEMEAVAESRRLIEVLAGIDLTGFGVTFASAISSKEAIRRLDAALVPEADMAAILDTSSEDQTVLGLTDVPGGCVLTQPWGATPTWHEVIEPLCAGATAYGVFVNPGSGSQGVVGVNGVIEDSDTHPGGGDAGGHLSAEEILAEYLYQGQALAYCCAAAGLRPIDARAVTGPPDHWIRVHDIDF</sequence>
<dbReference type="Pfam" id="PF12796">
    <property type="entry name" value="Ank_2"/>
    <property type="match status" value="1"/>
</dbReference>
<comment type="caution">
    <text evidence="4">The sequence shown here is derived from an EMBL/GenBank/DDBJ whole genome shotgun (WGS) entry which is preliminary data.</text>
</comment>
<dbReference type="PANTHER" id="PTHR24198:SF165">
    <property type="entry name" value="ANKYRIN REPEAT-CONTAINING PROTEIN-RELATED"/>
    <property type="match status" value="1"/>
</dbReference>
<gene>
    <name evidence="4" type="ORF">GT755_13925</name>
</gene>
<dbReference type="SMART" id="SM00248">
    <property type="entry name" value="ANK"/>
    <property type="match status" value="2"/>
</dbReference>
<organism evidence="4 5">
    <name type="scientific">Herbidospora solisilvae</name>
    <dbReference type="NCBI Taxonomy" id="2696284"/>
    <lineage>
        <taxon>Bacteria</taxon>
        <taxon>Bacillati</taxon>
        <taxon>Actinomycetota</taxon>
        <taxon>Actinomycetes</taxon>
        <taxon>Streptosporangiales</taxon>
        <taxon>Streptosporangiaceae</taxon>
        <taxon>Herbidospora</taxon>
    </lineage>
</organism>
<dbReference type="SUPFAM" id="SSF48403">
    <property type="entry name" value="Ankyrin repeat"/>
    <property type="match status" value="1"/>
</dbReference>
<dbReference type="AlphaFoldDB" id="A0A7C9J2I6"/>
<reference evidence="4 5" key="1">
    <citation type="submission" date="2020-01" db="EMBL/GenBank/DDBJ databases">
        <title>Herbidospora sp. NEAU-GS84 nov., a novel actinomycete isolated from soil.</title>
        <authorList>
            <person name="Han L."/>
        </authorList>
    </citation>
    <scope>NUCLEOTIDE SEQUENCE [LARGE SCALE GENOMIC DNA]</scope>
    <source>
        <strain evidence="4 5">NEAU-GS84</strain>
    </source>
</reference>
<evidence type="ECO:0000313" key="4">
    <source>
        <dbReference type="EMBL" id="NAS22782.1"/>
    </source>
</evidence>
<dbReference type="InterPro" id="IPR002110">
    <property type="entry name" value="Ankyrin_rpt"/>
</dbReference>
<protein>
    <submittedName>
        <fullName evidence="4">Ankyrin repeat domain-containing protein</fullName>
    </submittedName>
</protein>
<accession>A0A7C9J2I6</accession>
<dbReference type="PANTHER" id="PTHR24198">
    <property type="entry name" value="ANKYRIN REPEAT AND PROTEIN KINASE DOMAIN-CONTAINING PROTEIN"/>
    <property type="match status" value="1"/>
</dbReference>
<dbReference type="InterPro" id="IPR036770">
    <property type="entry name" value="Ankyrin_rpt-contain_sf"/>
</dbReference>
<evidence type="ECO:0000256" key="2">
    <source>
        <dbReference type="ARBA" id="ARBA00023043"/>
    </source>
</evidence>
<keyword evidence="1" id="KW-0677">Repeat</keyword>
<evidence type="ECO:0000256" key="1">
    <source>
        <dbReference type="ARBA" id="ARBA00022737"/>
    </source>
</evidence>
<dbReference type="Gene3D" id="1.25.40.20">
    <property type="entry name" value="Ankyrin repeat-containing domain"/>
    <property type="match status" value="1"/>
</dbReference>
<keyword evidence="5" id="KW-1185">Reference proteome</keyword>
<proteinExistence type="predicted"/>
<evidence type="ECO:0000313" key="5">
    <source>
        <dbReference type="Proteomes" id="UP000479526"/>
    </source>
</evidence>
<name>A0A7C9J2I6_9ACTN</name>
<dbReference type="Proteomes" id="UP000479526">
    <property type="component" value="Unassembled WGS sequence"/>
</dbReference>
<dbReference type="PROSITE" id="PS50297">
    <property type="entry name" value="ANK_REP_REGION"/>
    <property type="match status" value="2"/>
</dbReference>
<feature type="repeat" description="ANK" evidence="3">
    <location>
        <begin position="71"/>
        <end position="97"/>
    </location>
</feature>
<dbReference type="EMBL" id="WXEW01000004">
    <property type="protein sequence ID" value="NAS22782.1"/>
    <property type="molecule type" value="Genomic_DNA"/>
</dbReference>
<keyword evidence="2 3" id="KW-0040">ANK repeat</keyword>
<dbReference type="PROSITE" id="PS50088">
    <property type="entry name" value="ANK_REPEAT"/>
    <property type="match status" value="2"/>
</dbReference>
<feature type="repeat" description="ANK" evidence="3">
    <location>
        <begin position="39"/>
        <end position="71"/>
    </location>
</feature>